<organism evidence="6 7">
    <name type="scientific">Fusarium venenatum</name>
    <dbReference type="NCBI Taxonomy" id="56646"/>
    <lineage>
        <taxon>Eukaryota</taxon>
        <taxon>Fungi</taxon>
        <taxon>Dikarya</taxon>
        <taxon>Ascomycota</taxon>
        <taxon>Pezizomycotina</taxon>
        <taxon>Sordariomycetes</taxon>
        <taxon>Hypocreomycetidae</taxon>
        <taxon>Hypocreales</taxon>
        <taxon>Nectriaceae</taxon>
        <taxon>Fusarium</taxon>
    </lineage>
</organism>
<accession>A0A2L2TKP1</accession>
<evidence type="ECO:0000256" key="2">
    <source>
        <dbReference type="ARBA" id="ARBA00022771"/>
    </source>
</evidence>
<protein>
    <recommendedName>
        <fullName evidence="5">MYND-type domain-containing protein</fullName>
    </recommendedName>
</protein>
<dbReference type="GeneID" id="37254204"/>
<dbReference type="AlphaFoldDB" id="A0A2L2TKP1"/>
<keyword evidence="7" id="KW-1185">Reference proteome</keyword>
<dbReference type="RefSeq" id="XP_025589768.1">
    <property type="nucleotide sequence ID" value="XM_025730666.1"/>
</dbReference>
<dbReference type="Proteomes" id="UP000245910">
    <property type="component" value="Chromosome I"/>
</dbReference>
<evidence type="ECO:0000256" key="4">
    <source>
        <dbReference type="PROSITE-ProRule" id="PRU00134"/>
    </source>
</evidence>
<keyword evidence="1" id="KW-0479">Metal-binding</keyword>
<name>A0A2L2TKP1_9HYPO</name>
<dbReference type="GO" id="GO:0008270">
    <property type="term" value="F:zinc ion binding"/>
    <property type="evidence" value="ECO:0007669"/>
    <property type="project" value="UniProtKB-KW"/>
</dbReference>
<evidence type="ECO:0000259" key="5">
    <source>
        <dbReference type="PROSITE" id="PS50865"/>
    </source>
</evidence>
<keyword evidence="3" id="KW-0862">Zinc</keyword>
<dbReference type="PROSITE" id="PS01360">
    <property type="entry name" value="ZF_MYND_1"/>
    <property type="match status" value="1"/>
</dbReference>
<dbReference type="SUPFAM" id="SSF144232">
    <property type="entry name" value="HIT/MYND zinc finger-like"/>
    <property type="match status" value="1"/>
</dbReference>
<dbReference type="InterPro" id="IPR027974">
    <property type="entry name" value="DUF4470"/>
</dbReference>
<evidence type="ECO:0000256" key="3">
    <source>
        <dbReference type="ARBA" id="ARBA00022833"/>
    </source>
</evidence>
<dbReference type="PROSITE" id="PS50865">
    <property type="entry name" value="ZF_MYND_2"/>
    <property type="match status" value="1"/>
</dbReference>
<dbReference type="InterPro" id="IPR002893">
    <property type="entry name" value="Znf_MYND"/>
</dbReference>
<dbReference type="Pfam" id="PF01753">
    <property type="entry name" value="zf-MYND"/>
    <property type="match status" value="1"/>
</dbReference>
<dbReference type="Pfam" id="PF14737">
    <property type="entry name" value="DUF4470"/>
    <property type="match status" value="1"/>
</dbReference>
<evidence type="ECO:0000256" key="1">
    <source>
        <dbReference type="ARBA" id="ARBA00022723"/>
    </source>
</evidence>
<sequence>MATPSLPCANCPPDGNGCQEVGKSSCSNCRLVVYCGSECQKVHWPLHKVVCKSFLAKEYWIPDWALTNRTPAFVGEGIGADFRGKKYLWGNVPALDVLQLGSNEGDKYQGHLSLLFAASGDMRNVVKTIAELPSTYDRDLDIVMNDRDLDVVARNAILLLLALTAEGKDETIDCMIHVWYSAFICKSDLDILHHRVRPLVEVVCDNIKGKPAKTILGKTWAFGQRSLRLVLAKSSWEDILSFMKVPDGLTTEKANTIRTDVILAESRVDYRD</sequence>
<dbReference type="Gene3D" id="6.10.140.2220">
    <property type="match status" value="1"/>
</dbReference>
<dbReference type="KEGG" id="fvn:FVRRES_02563"/>
<dbReference type="EMBL" id="LN649229">
    <property type="protein sequence ID" value="CEI66051.1"/>
    <property type="molecule type" value="Genomic_DNA"/>
</dbReference>
<feature type="domain" description="MYND-type" evidence="5">
    <location>
        <begin position="8"/>
        <end position="51"/>
    </location>
</feature>
<evidence type="ECO:0000313" key="6">
    <source>
        <dbReference type="EMBL" id="CEI66051.1"/>
    </source>
</evidence>
<keyword evidence="2 4" id="KW-0863">Zinc-finger</keyword>
<evidence type="ECO:0000313" key="7">
    <source>
        <dbReference type="Proteomes" id="UP000245910"/>
    </source>
</evidence>
<proteinExistence type="predicted"/>
<dbReference type="STRING" id="56646.A0A2L2TKP1"/>
<reference evidence="7" key="1">
    <citation type="submission" date="2014-10" db="EMBL/GenBank/DDBJ databases">
        <authorList>
            <person name="King R."/>
        </authorList>
    </citation>
    <scope>NUCLEOTIDE SEQUENCE [LARGE SCALE GENOMIC DNA]</scope>
    <source>
        <strain evidence="7">A3/5</strain>
    </source>
</reference>